<dbReference type="PANTHER" id="PTHR30273">
    <property type="entry name" value="PERIPLASMIC SIGNAL SENSOR AND SIGMA FACTOR ACTIVATOR FECR-RELATED"/>
    <property type="match status" value="1"/>
</dbReference>
<dbReference type="PIRSF" id="PIRSF018266">
    <property type="entry name" value="FecR"/>
    <property type="match status" value="1"/>
</dbReference>
<dbReference type="GO" id="GO:0016989">
    <property type="term" value="F:sigma factor antagonist activity"/>
    <property type="evidence" value="ECO:0007669"/>
    <property type="project" value="TreeGrafter"/>
</dbReference>
<feature type="domain" description="FecR protein" evidence="2">
    <location>
        <begin position="122"/>
        <end position="217"/>
    </location>
</feature>
<keyword evidence="5" id="KW-1185">Reference proteome</keyword>
<gene>
    <name evidence="4" type="ORF">QNI22_37430</name>
</gene>
<organism evidence="4 5">
    <name type="scientific">Xanthocytophaga agilis</name>
    <dbReference type="NCBI Taxonomy" id="3048010"/>
    <lineage>
        <taxon>Bacteria</taxon>
        <taxon>Pseudomonadati</taxon>
        <taxon>Bacteroidota</taxon>
        <taxon>Cytophagia</taxon>
        <taxon>Cytophagales</taxon>
        <taxon>Rhodocytophagaceae</taxon>
        <taxon>Xanthocytophaga</taxon>
    </lineage>
</organism>
<evidence type="ECO:0000256" key="1">
    <source>
        <dbReference type="SAM" id="Phobius"/>
    </source>
</evidence>
<dbReference type="AlphaFoldDB" id="A0AAE3RD51"/>
<keyword evidence="1" id="KW-0812">Transmembrane</keyword>
<dbReference type="RefSeq" id="WP_314519305.1">
    <property type="nucleotide sequence ID" value="NZ_JASJOU010000022.1"/>
</dbReference>
<feature type="transmembrane region" description="Helical" evidence="1">
    <location>
        <begin position="95"/>
        <end position="114"/>
    </location>
</feature>
<reference evidence="4" key="1">
    <citation type="submission" date="2023-05" db="EMBL/GenBank/DDBJ databases">
        <authorList>
            <person name="Zhang X."/>
        </authorList>
    </citation>
    <scope>NUCLEOTIDE SEQUENCE</scope>
    <source>
        <strain evidence="4">BD1B2-1</strain>
    </source>
</reference>
<sequence length="336" mass="38898">MDKKLLEKYRRGTCSEDEQQYVRHWIEDPANASLLYQWMQEQWYEMDIMNRPAIDLKPVWEKIDDHTKVSADIDFPESGSKVAQLTAFWKTRIRVAATIIAVLLGGIGGGWYFFGQHNDIIYQTSYGEVKRIVLPDSSVVVLNGNSTLHYPALWDNTHKREVWLEGEGFFSVRHKPDDQKFLVHTTDNFTIEVVGTQFSVFEQRGQTRVVLNNGKIKVHLKADVNKKTSGLEIKPGELVEYNDRDQQLIRRKVNPEIYSSWKDNQLIFEDTPLSEVALRLERCYGLSVQLDETIKDKRLTGRMDIQNLDVLLEAMSSSFNLKVIQKKDSIIIHPNP</sequence>
<dbReference type="Pfam" id="PF16344">
    <property type="entry name" value="FecR_C"/>
    <property type="match status" value="1"/>
</dbReference>
<protein>
    <submittedName>
        <fullName evidence="4">FecR domain-containing protein</fullName>
    </submittedName>
</protein>
<dbReference type="Gene3D" id="3.55.50.30">
    <property type="match status" value="1"/>
</dbReference>
<feature type="domain" description="Protein FecR C-terminal" evidence="3">
    <location>
        <begin position="266"/>
        <end position="332"/>
    </location>
</feature>
<dbReference type="PANTHER" id="PTHR30273:SF2">
    <property type="entry name" value="PROTEIN FECR"/>
    <property type="match status" value="1"/>
</dbReference>
<evidence type="ECO:0000259" key="2">
    <source>
        <dbReference type="Pfam" id="PF04773"/>
    </source>
</evidence>
<evidence type="ECO:0000259" key="3">
    <source>
        <dbReference type="Pfam" id="PF16344"/>
    </source>
</evidence>
<dbReference type="InterPro" id="IPR012373">
    <property type="entry name" value="Ferrdict_sens_TM"/>
</dbReference>
<dbReference type="EMBL" id="JASJOU010000022">
    <property type="protein sequence ID" value="MDJ1506395.1"/>
    <property type="molecule type" value="Genomic_DNA"/>
</dbReference>
<proteinExistence type="predicted"/>
<comment type="caution">
    <text evidence="4">The sequence shown here is derived from an EMBL/GenBank/DDBJ whole genome shotgun (WGS) entry which is preliminary data.</text>
</comment>
<dbReference type="Pfam" id="PF04773">
    <property type="entry name" value="FecR"/>
    <property type="match status" value="1"/>
</dbReference>
<evidence type="ECO:0000313" key="4">
    <source>
        <dbReference type="EMBL" id="MDJ1506395.1"/>
    </source>
</evidence>
<dbReference type="InterPro" id="IPR006860">
    <property type="entry name" value="FecR"/>
</dbReference>
<accession>A0AAE3RD51</accession>
<dbReference type="Gene3D" id="2.60.120.1440">
    <property type="match status" value="1"/>
</dbReference>
<dbReference type="Proteomes" id="UP001232063">
    <property type="component" value="Unassembled WGS sequence"/>
</dbReference>
<evidence type="ECO:0000313" key="5">
    <source>
        <dbReference type="Proteomes" id="UP001232063"/>
    </source>
</evidence>
<name>A0AAE3RD51_9BACT</name>
<dbReference type="InterPro" id="IPR032508">
    <property type="entry name" value="FecR_C"/>
</dbReference>
<keyword evidence="1" id="KW-0472">Membrane</keyword>
<keyword evidence="1" id="KW-1133">Transmembrane helix</keyword>